<accession>A0A6S7IFI0</accession>
<dbReference type="InterPro" id="IPR011009">
    <property type="entry name" value="Kinase-like_dom_sf"/>
</dbReference>
<sequence>MAPEILVPSQRLKSATFDDLKKVDIWAFGMVMYNLLHPNLKYPYQLEVKAREITIPELLAEKKLPRPSTKYEDFQNTVWRSSSLASATCLQFDPSLRPSVTTIKDTFQSLIVAGSTQSINQGSNHNETAIEKRKQETVVNTSVKLVREQISEANANDKPTSSSSTASIERQSELTKNRVQVVDLTGNEKRISKTRLSPEAIKRHARHIGSASVGCAENISVTQSSSGVTKSLKLKTLDPPTAINTTDQKDELERHTQRQLHEQDPLPIDLTGYNDNMDLSNDDVLSESPSLSLEIVEEKYGKESNFIMSSIEKRPEDVEYYKENLLLPVFSDEKYVPPPQEVVDLLFGVGKLVPSLLVCNHQLVDVEHNRLFLVDLNALKSKYDIKCDESGCWINNSCNKFKFVKYEDKWTQCDHGVSTGEIHRFCFVQYSFKGDTEHPVIPRRHKNSKQSSQPYVRTWESTKLLLKNAPETMTPRDVVYTTVADEIGGISKCSSSGKLPRGRQQVKDFSRYAKQQRTHNTAGQIKDDDPWLRLLGEGKKQASSRNTAFIRDVRVAPEPLCVMATDRQINDLKRFCCQPTEYKPFTVDPTFNIGEYNVTPVTYQHLILENIRDRKHPSFIGPVVIHEKKTKDTYAAFSGTLRNLEPELRDVLAFGTDDEEALHEGFKINFDRSTNLLCEIHLKKNIEKKLVELGITGKKKADIVADVFGQQIGTIYESGLIDANDEKSFDAMLESLKERWSNFDEKGGQFYEWFCKQKRSSFLQSAIAPVRQRAGLGFPPEKFTTNRSEQTNRSIQEFVKKECNVMKKVDEFSFCVALNKLVKMQQQEIQMAIVGKGEYRIRDKFQELNVPPEKWNKMNEKQKEIAVEKIHSITIKESVSNISVINKTVNDGENPLCAEMVDAGIDWIPRTILIALVEKATKLSKTPGALVQQSLDTIVVASNSDPRTPHIVNFFANGRSECNNCPGFTSQSVCAHVVAACIKTDRTKQFLR</sequence>
<reference evidence="2" key="1">
    <citation type="submission" date="2020-04" db="EMBL/GenBank/DDBJ databases">
        <authorList>
            <person name="Alioto T."/>
            <person name="Alioto T."/>
            <person name="Gomez Garrido J."/>
        </authorList>
    </citation>
    <scope>NUCLEOTIDE SEQUENCE</scope>
    <source>
        <strain evidence="2">A484AB</strain>
    </source>
</reference>
<organism evidence="2 3">
    <name type="scientific">Paramuricea clavata</name>
    <name type="common">Red gorgonian</name>
    <name type="synonym">Violescent sea-whip</name>
    <dbReference type="NCBI Taxonomy" id="317549"/>
    <lineage>
        <taxon>Eukaryota</taxon>
        <taxon>Metazoa</taxon>
        <taxon>Cnidaria</taxon>
        <taxon>Anthozoa</taxon>
        <taxon>Octocorallia</taxon>
        <taxon>Malacalcyonacea</taxon>
        <taxon>Plexauridae</taxon>
        <taxon>Paramuricea</taxon>
    </lineage>
</organism>
<feature type="region of interest" description="Disordered" evidence="1">
    <location>
        <begin position="238"/>
        <end position="268"/>
    </location>
</feature>
<dbReference type="Proteomes" id="UP001152795">
    <property type="component" value="Unassembled WGS sequence"/>
</dbReference>
<dbReference type="PROSITE" id="PS50011">
    <property type="entry name" value="PROTEIN_KINASE_DOM"/>
    <property type="match status" value="1"/>
</dbReference>
<dbReference type="OrthoDB" id="10247773at2759"/>
<keyword evidence="3" id="KW-1185">Reference proteome</keyword>
<feature type="compositionally biased region" description="Basic and acidic residues" evidence="1">
    <location>
        <begin position="247"/>
        <end position="264"/>
    </location>
</feature>
<feature type="compositionally biased region" description="Polar residues" evidence="1">
    <location>
        <begin position="151"/>
        <end position="169"/>
    </location>
</feature>
<keyword evidence="2" id="KW-0418">Kinase</keyword>
<name>A0A6S7IFI0_PARCT</name>
<keyword evidence="2" id="KW-0808">Transferase</keyword>
<dbReference type="GO" id="GO:0005524">
    <property type="term" value="F:ATP binding"/>
    <property type="evidence" value="ECO:0007669"/>
    <property type="project" value="InterPro"/>
</dbReference>
<dbReference type="Gene3D" id="1.10.510.10">
    <property type="entry name" value="Transferase(Phosphotransferase) domain 1"/>
    <property type="match status" value="1"/>
</dbReference>
<feature type="region of interest" description="Disordered" evidence="1">
    <location>
        <begin position="149"/>
        <end position="175"/>
    </location>
</feature>
<gene>
    <name evidence="2" type="ORF">PACLA_8A086459</name>
</gene>
<evidence type="ECO:0000313" key="2">
    <source>
        <dbReference type="EMBL" id="CAB4015769.1"/>
    </source>
</evidence>
<protein>
    <submittedName>
        <fullName evidence="2">Mitogen-activated kinase kinase kinase A</fullName>
    </submittedName>
</protein>
<dbReference type="InterPro" id="IPR000719">
    <property type="entry name" value="Prot_kinase_dom"/>
</dbReference>
<dbReference type="GO" id="GO:0004672">
    <property type="term" value="F:protein kinase activity"/>
    <property type="evidence" value="ECO:0007669"/>
    <property type="project" value="InterPro"/>
</dbReference>
<dbReference type="SUPFAM" id="SSF56112">
    <property type="entry name" value="Protein kinase-like (PK-like)"/>
    <property type="match status" value="1"/>
</dbReference>
<proteinExistence type="predicted"/>
<dbReference type="AlphaFoldDB" id="A0A6S7IFI0"/>
<evidence type="ECO:0000313" key="3">
    <source>
        <dbReference type="Proteomes" id="UP001152795"/>
    </source>
</evidence>
<evidence type="ECO:0000256" key="1">
    <source>
        <dbReference type="SAM" id="MobiDB-lite"/>
    </source>
</evidence>
<comment type="caution">
    <text evidence="2">The sequence shown here is derived from an EMBL/GenBank/DDBJ whole genome shotgun (WGS) entry which is preliminary data.</text>
</comment>
<dbReference type="EMBL" id="CACRXK020008837">
    <property type="protein sequence ID" value="CAB4015769.1"/>
    <property type="molecule type" value="Genomic_DNA"/>
</dbReference>